<keyword evidence="2" id="KW-0812">Transmembrane</keyword>
<evidence type="ECO:0000256" key="1">
    <source>
        <dbReference type="SAM" id="MobiDB-lite"/>
    </source>
</evidence>
<protein>
    <recommendedName>
        <fullName evidence="5">Gas vesicle protein</fullName>
    </recommendedName>
</protein>
<comment type="caution">
    <text evidence="3">The sequence shown here is derived from an EMBL/GenBank/DDBJ whole genome shotgun (WGS) entry which is preliminary data.</text>
</comment>
<keyword evidence="4" id="KW-1185">Reference proteome</keyword>
<proteinExistence type="predicted"/>
<dbReference type="RefSeq" id="WP_190449358.1">
    <property type="nucleotide sequence ID" value="NZ_JAMPLM010000015.1"/>
</dbReference>
<accession>A0ABV0KLR3</accession>
<reference evidence="3 4" key="1">
    <citation type="submission" date="2022-04" db="EMBL/GenBank/DDBJ databases">
        <title>Positive selection, recombination, and allopatry shape intraspecific diversity of widespread and dominant cyanobacteria.</title>
        <authorList>
            <person name="Wei J."/>
            <person name="Shu W."/>
            <person name="Hu C."/>
        </authorList>
    </citation>
    <scope>NUCLEOTIDE SEQUENCE [LARGE SCALE GENOMIC DNA]</scope>
    <source>
        <strain evidence="3 4">AS-A4</strain>
    </source>
</reference>
<organism evidence="3 4">
    <name type="scientific">Stenomitos frigidus AS-A4</name>
    <dbReference type="NCBI Taxonomy" id="2933935"/>
    <lineage>
        <taxon>Bacteria</taxon>
        <taxon>Bacillati</taxon>
        <taxon>Cyanobacteriota</taxon>
        <taxon>Cyanophyceae</taxon>
        <taxon>Leptolyngbyales</taxon>
        <taxon>Leptolyngbyaceae</taxon>
        <taxon>Stenomitos</taxon>
    </lineage>
</organism>
<dbReference type="Gene3D" id="1.20.120.20">
    <property type="entry name" value="Apolipoprotein"/>
    <property type="match status" value="1"/>
</dbReference>
<evidence type="ECO:0008006" key="5">
    <source>
        <dbReference type="Google" id="ProtNLM"/>
    </source>
</evidence>
<keyword evidence="2" id="KW-0472">Membrane</keyword>
<name>A0ABV0KLR3_9CYAN</name>
<evidence type="ECO:0000313" key="4">
    <source>
        <dbReference type="Proteomes" id="UP001476950"/>
    </source>
</evidence>
<feature type="transmembrane region" description="Helical" evidence="2">
    <location>
        <begin position="36"/>
        <end position="57"/>
    </location>
</feature>
<sequence length="185" mass="19203">MASSSKQRSTGDETVLDEPARIPYADPDSEITDNGFARVALGVLIGATLGGIAGALTNKRVVDRINRTVKDVGNTVKTTAVSVNDTVQEVGDAVYSVATSVNDTVKDAGGTVKETAEGVSGTVQHALGAIKNTSKDVNGTVQETLEAVKKVSEDINTSAQPKVEKSSGETLYKLVPINSADEVNL</sequence>
<gene>
    <name evidence="3" type="ORF">NDI38_17250</name>
</gene>
<feature type="region of interest" description="Disordered" evidence="1">
    <location>
        <begin position="1"/>
        <end position="27"/>
    </location>
</feature>
<keyword evidence="2" id="KW-1133">Transmembrane helix</keyword>
<evidence type="ECO:0000313" key="3">
    <source>
        <dbReference type="EMBL" id="MEP1060184.1"/>
    </source>
</evidence>
<dbReference type="Proteomes" id="UP001476950">
    <property type="component" value="Unassembled WGS sequence"/>
</dbReference>
<dbReference type="EMBL" id="JAMPLM010000015">
    <property type="protein sequence ID" value="MEP1060184.1"/>
    <property type="molecule type" value="Genomic_DNA"/>
</dbReference>
<evidence type="ECO:0000256" key="2">
    <source>
        <dbReference type="SAM" id="Phobius"/>
    </source>
</evidence>